<reference evidence="8" key="1">
    <citation type="submission" date="2017-02" db="UniProtKB">
        <authorList>
            <consortium name="WormBaseParasite"/>
        </authorList>
    </citation>
    <scope>IDENTIFICATION</scope>
</reference>
<dbReference type="GO" id="GO:0006508">
    <property type="term" value="P:proteolysis"/>
    <property type="evidence" value="ECO:0007669"/>
    <property type="project" value="UniProtKB-KW"/>
</dbReference>
<keyword evidence="3" id="KW-0732">Signal</keyword>
<organism evidence="8">
    <name type="scientific">Anisakis simplex</name>
    <name type="common">Herring worm</name>
    <dbReference type="NCBI Taxonomy" id="6269"/>
    <lineage>
        <taxon>Eukaryota</taxon>
        <taxon>Metazoa</taxon>
        <taxon>Ecdysozoa</taxon>
        <taxon>Nematoda</taxon>
        <taxon>Chromadorea</taxon>
        <taxon>Rhabditida</taxon>
        <taxon>Spirurina</taxon>
        <taxon>Ascaridomorpha</taxon>
        <taxon>Ascaridoidea</taxon>
        <taxon>Anisakidae</taxon>
        <taxon>Anisakis</taxon>
        <taxon>Anisakis simplex complex</taxon>
    </lineage>
</organism>
<evidence type="ECO:0000313" key="8">
    <source>
        <dbReference type="WBParaSite" id="ASIM_0002143901-mRNA-1"/>
    </source>
</evidence>
<dbReference type="PANTHER" id="PTHR11010:SF34">
    <property type="entry name" value="SERINE PROTEASE F56F10.1-RELATED"/>
    <property type="match status" value="1"/>
</dbReference>
<reference evidence="6 7" key="2">
    <citation type="submission" date="2018-11" db="EMBL/GenBank/DDBJ databases">
        <authorList>
            <consortium name="Pathogen Informatics"/>
        </authorList>
    </citation>
    <scope>NUCLEOTIDE SEQUENCE [LARGE SCALE GENOMIC DNA]</scope>
</reference>
<protein>
    <submittedName>
        <fullName evidence="8">Putative serine protease (inferred by orthology to a C. elegans protein)</fullName>
    </submittedName>
</protein>
<dbReference type="WBParaSite" id="ASIM_0002143901-mRNA-1">
    <property type="protein sequence ID" value="ASIM_0002143901-mRNA-1"/>
    <property type="gene ID" value="ASIM_0002143901"/>
</dbReference>
<dbReference type="EMBL" id="UYRR01040768">
    <property type="protein sequence ID" value="VDK79794.1"/>
    <property type="molecule type" value="Genomic_DNA"/>
</dbReference>
<dbReference type="Proteomes" id="UP000267096">
    <property type="component" value="Unassembled WGS sequence"/>
</dbReference>
<dbReference type="GO" id="GO:0008239">
    <property type="term" value="F:dipeptidyl-peptidase activity"/>
    <property type="evidence" value="ECO:0007669"/>
    <property type="project" value="TreeGrafter"/>
</dbReference>
<gene>
    <name evidence="6" type="ORF">ASIM_LOCUS20808</name>
</gene>
<dbReference type="AlphaFoldDB" id="A0A0M3KKB0"/>
<comment type="similarity">
    <text evidence="1">Belongs to the peptidase S28 family.</text>
</comment>
<dbReference type="Gene3D" id="3.40.50.1820">
    <property type="entry name" value="alpha/beta hydrolase"/>
    <property type="match status" value="1"/>
</dbReference>
<keyword evidence="2" id="KW-0645">Protease</keyword>
<dbReference type="PANTHER" id="PTHR11010">
    <property type="entry name" value="PROTEASE S28 PRO-X CARBOXYPEPTIDASE-RELATED"/>
    <property type="match status" value="1"/>
</dbReference>
<keyword evidence="5" id="KW-0325">Glycoprotein</keyword>
<dbReference type="InterPro" id="IPR008758">
    <property type="entry name" value="Peptidase_S28"/>
</dbReference>
<evidence type="ECO:0000256" key="1">
    <source>
        <dbReference type="ARBA" id="ARBA00011079"/>
    </source>
</evidence>
<evidence type="ECO:0000256" key="3">
    <source>
        <dbReference type="ARBA" id="ARBA00022729"/>
    </source>
</evidence>
<name>A0A0M3KKB0_ANISI</name>
<sequence>MSTASYQYFTYFTIDQALADLRVFIEAMNKKYFSDIAKPRWLLFGGSYPGSLSAWLREKNPDITIGAISSSCAVNTITDYWGLFRLILGF</sequence>
<dbReference type="Pfam" id="PF05577">
    <property type="entry name" value="Peptidase_S28"/>
    <property type="match status" value="1"/>
</dbReference>
<evidence type="ECO:0000313" key="7">
    <source>
        <dbReference type="Proteomes" id="UP000267096"/>
    </source>
</evidence>
<proteinExistence type="inferred from homology"/>
<dbReference type="SUPFAM" id="SSF53474">
    <property type="entry name" value="alpha/beta-Hydrolases"/>
    <property type="match status" value="1"/>
</dbReference>
<keyword evidence="7" id="KW-1185">Reference proteome</keyword>
<evidence type="ECO:0000256" key="5">
    <source>
        <dbReference type="ARBA" id="ARBA00023180"/>
    </source>
</evidence>
<evidence type="ECO:0000256" key="4">
    <source>
        <dbReference type="ARBA" id="ARBA00022801"/>
    </source>
</evidence>
<dbReference type="OrthoDB" id="1735038at2759"/>
<accession>A0A0M3KKB0</accession>
<dbReference type="InterPro" id="IPR029058">
    <property type="entry name" value="AB_hydrolase_fold"/>
</dbReference>
<dbReference type="GO" id="GO:0070008">
    <property type="term" value="F:serine-type exopeptidase activity"/>
    <property type="evidence" value="ECO:0007669"/>
    <property type="project" value="InterPro"/>
</dbReference>
<evidence type="ECO:0000256" key="2">
    <source>
        <dbReference type="ARBA" id="ARBA00022670"/>
    </source>
</evidence>
<evidence type="ECO:0000313" key="6">
    <source>
        <dbReference type="EMBL" id="VDK79794.1"/>
    </source>
</evidence>
<keyword evidence="4" id="KW-0378">Hydrolase</keyword>